<dbReference type="PANTHER" id="PTHR33841:SF1">
    <property type="entry name" value="DNA METHYLTRANSFERASE A"/>
    <property type="match status" value="1"/>
</dbReference>
<dbReference type="NCBIfam" id="NF033452">
    <property type="entry name" value="BREX_1_MTaseX"/>
    <property type="match status" value="1"/>
</dbReference>
<dbReference type="InterPro" id="IPR002052">
    <property type="entry name" value="DNA_methylase_N6_adenine_CS"/>
</dbReference>
<evidence type="ECO:0000313" key="7">
    <source>
        <dbReference type="EMBL" id="MFC6165305.1"/>
    </source>
</evidence>
<dbReference type="InterPro" id="IPR047939">
    <property type="entry name" value="BREX_1_PglX"/>
</dbReference>
<evidence type="ECO:0000256" key="3">
    <source>
        <dbReference type="ARBA" id="ARBA00022679"/>
    </source>
</evidence>
<keyword evidence="3 7" id="KW-0808">Transferase</keyword>
<organism evidence="7 8">
    <name type="scientific">Lactiplantibacillus dongliensis</name>
    <dbReference type="NCBI Taxonomy" id="2559919"/>
    <lineage>
        <taxon>Bacteria</taxon>
        <taxon>Bacillati</taxon>
        <taxon>Bacillota</taxon>
        <taxon>Bacilli</taxon>
        <taxon>Lactobacillales</taxon>
        <taxon>Lactobacillaceae</taxon>
        <taxon>Lactiplantibacillus</taxon>
    </lineage>
</organism>
<dbReference type="PROSITE" id="PS00092">
    <property type="entry name" value="N6_MTASE"/>
    <property type="match status" value="1"/>
</dbReference>
<dbReference type="PRINTS" id="PR00507">
    <property type="entry name" value="N12N6MTFRASE"/>
</dbReference>
<dbReference type="Pfam" id="PF07669">
    <property type="entry name" value="Eco57I"/>
    <property type="match status" value="1"/>
</dbReference>
<comment type="catalytic activity">
    <reaction evidence="5">
        <text>a 2'-deoxyadenosine in DNA + S-adenosyl-L-methionine = an N(6)-methyl-2'-deoxyadenosine in DNA + S-adenosyl-L-homocysteine + H(+)</text>
        <dbReference type="Rhea" id="RHEA:15197"/>
        <dbReference type="Rhea" id="RHEA-COMP:12418"/>
        <dbReference type="Rhea" id="RHEA-COMP:12419"/>
        <dbReference type="ChEBI" id="CHEBI:15378"/>
        <dbReference type="ChEBI" id="CHEBI:57856"/>
        <dbReference type="ChEBI" id="CHEBI:59789"/>
        <dbReference type="ChEBI" id="CHEBI:90615"/>
        <dbReference type="ChEBI" id="CHEBI:90616"/>
        <dbReference type="EC" id="2.1.1.72"/>
    </reaction>
</comment>
<name>A0ABW1R761_9LACO</name>
<dbReference type="Proteomes" id="UP001596253">
    <property type="component" value="Unassembled WGS sequence"/>
</dbReference>
<keyword evidence="2 7" id="KW-0489">Methyltransferase</keyword>
<dbReference type="PANTHER" id="PTHR33841">
    <property type="entry name" value="DNA METHYLTRANSFERASE YEEA-RELATED"/>
    <property type="match status" value="1"/>
</dbReference>
<comment type="caution">
    <text evidence="7">The sequence shown here is derived from an EMBL/GenBank/DDBJ whole genome shotgun (WGS) entry which is preliminary data.</text>
</comment>
<keyword evidence="8" id="KW-1185">Reference proteome</keyword>
<evidence type="ECO:0000259" key="6">
    <source>
        <dbReference type="Pfam" id="PF07669"/>
    </source>
</evidence>
<dbReference type="EC" id="2.1.1.72" evidence="1"/>
<evidence type="ECO:0000313" key="8">
    <source>
        <dbReference type="Proteomes" id="UP001596253"/>
    </source>
</evidence>
<dbReference type="GO" id="GO:0032259">
    <property type="term" value="P:methylation"/>
    <property type="evidence" value="ECO:0007669"/>
    <property type="project" value="UniProtKB-KW"/>
</dbReference>
<dbReference type="InterPro" id="IPR011639">
    <property type="entry name" value="MethylTrfase_TaqI-like_dom"/>
</dbReference>
<dbReference type="InterPro" id="IPR050953">
    <property type="entry name" value="N4_N6_ade-DNA_methylase"/>
</dbReference>
<feature type="domain" description="Type II methyltransferase M.TaqI-like" evidence="6">
    <location>
        <begin position="361"/>
        <end position="580"/>
    </location>
</feature>
<evidence type="ECO:0000256" key="1">
    <source>
        <dbReference type="ARBA" id="ARBA00011900"/>
    </source>
</evidence>
<protein>
    <recommendedName>
        <fullName evidence="1">site-specific DNA-methyltransferase (adenine-specific)</fullName>
        <ecNumber evidence="1">2.1.1.72</ecNumber>
    </recommendedName>
</protein>
<gene>
    <name evidence="7" type="primary">pglX</name>
    <name evidence="7" type="ORF">ACFP3T_11535</name>
</gene>
<proteinExistence type="predicted"/>
<reference evidence="8" key="1">
    <citation type="journal article" date="2019" name="Int. J. Syst. Evol. Microbiol.">
        <title>The Global Catalogue of Microorganisms (GCM) 10K type strain sequencing project: providing services to taxonomists for standard genome sequencing and annotation.</title>
        <authorList>
            <consortium name="The Broad Institute Genomics Platform"/>
            <consortium name="The Broad Institute Genome Sequencing Center for Infectious Disease"/>
            <person name="Wu L."/>
            <person name="Ma J."/>
        </authorList>
    </citation>
    <scope>NUCLEOTIDE SEQUENCE [LARGE SCALE GENOMIC DNA]</scope>
    <source>
        <strain evidence="8">CCM 8932</strain>
    </source>
</reference>
<evidence type="ECO:0000256" key="5">
    <source>
        <dbReference type="ARBA" id="ARBA00047942"/>
    </source>
</evidence>
<dbReference type="EMBL" id="JBHSSD010000046">
    <property type="protein sequence ID" value="MFC6165305.1"/>
    <property type="molecule type" value="Genomic_DNA"/>
</dbReference>
<dbReference type="Gene3D" id="3.40.50.150">
    <property type="entry name" value="Vaccinia Virus protein VP39"/>
    <property type="match status" value="1"/>
</dbReference>
<evidence type="ECO:0000256" key="2">
    <source>
        <dbReference type="ARBA" id="ARBA00022603"/>
    </source>
</evidence>
<dbReference type="SUPFAM" id="SSF53335">
    <property type="entry name" value="S-adenosyl-L-methionine-dependent methyltransferases"/>
    <property type="match status" value="1"/>
</dbReference>
<dbReference type="InterPro" id="IPR029063">
    <property type="entry name" value="SAM-dependent_MTases_sf"/>
</dbReference>
<dbReference type="RefSeq" id="WP_379853071.1">
    <property type="nucleotide sequence ID" value="NZ_JBHSSD010000046.1"/>
</dbReference>
<evidence type="ECO:0000256" key="4">
    <source>
        <dbReference type="ARBA" id="ARBA00022691"/>
    </source>
</evidence>
<dbReference type="GO" id="GO:0009007">
    <property type="term" value="F:site-specific DNA-methyltransferase (adenine-specific) activity"/>
    <property type="evidence" value="ECO:0007669"/>
    <property type="project" value="UniProtKB-EC"/>
</dbReference>
<sequence length="763" mass="87327">MKEENMDKTAIKKFAIDARQSLIEGIKLKAASLGISEAGIEGKLPISTVEIEYYKDEQNGITGQDIVKRQRLVAELTQRAKKADLATAFHDLVEEVAYTWFNRIIAIRFMEVNNYLPSRTRVLSSTENRNEPDIMVHAKEIADQLGGFSPAEDDLIERALDTEQPVDMDAEYQMLFIKQANALNKNLPYLFEKTNDYAELLFTPNYHDGVIRHLITDVSEDDFNVAVGGQVEIIGWLYQYYNTVPHNQVVNIIGGPVKKNDIPAATQLFTTDWVVKYMVDNSLGKYWLERHPDSELKSHLKFLLPSDITVINDDESIENLKIIDNAMGSGHVLVYAFDVLMQIYSEQGYSSRDAATSILKNNLFGLEIDKRAYQLAYFALMMKAREFNRRALREGSTGPNVFVFEDTDDISSEFLDQVSPENRDALLDIVGRFSNARELGSIITFEDQKYDFNKLRQATASVLIDDLDLFGFQEMQAKLLRALTITETLCDTYNIVVTNPPYMNKMEPSLKKYVKKYYNNYSGDLFSIFIYNNSNLAKQGGYSAFMTPFVWMFIKTYEKLREYLIENKKIDSLIQMEYSAFEEATVPINTFVVKNVQSEDTGTYLKLSAFKGGMDVQKDKTLAAISSPTTDYLYRTNQANFAKIPGIPIAYWASENLLHDFEVGTRIDDLVDAKVGLQTGNNNQFLRLWYEVSTSKVNFHATSIPNSVMSHKKWFPCNKGGAYRKWYGNYDYVVNWENDGQKIRNFTWKNGKQRSVIRACFKS</sequence>
<accession>A0ABW1R761</accession>
<keyword evidence="4" id="KW-0949">S-adenosyl-L-methionine</keyword>